<dbReference type="RefSeq" id="WP_115311109.1">
    <property type="nucleotide sequence ID" value="NZ_UHIO01000001.1"/>
</dbReference>
<evidence type="ECO:0000256" key="11">
    <source>
        <dbReference type="PIRSR" id="PIRSR605856-51"/>
    </source>
</evidence>
<dbReference type="NCBIfam" id="TIGR01136">
    <property type="entry name" value="cysKM"/>
    <property type="match status" value="1"/>
</dbReference>
<dbReference type="InterPro" id="IPR005856">
    <property type="entry name" value="Cys_synth"/>
</dbReference>
<dbReference type="Proteomes" id="UP000255367">
    <property type="component" value="Unassembled WGS sequence"/>
</dbReference>
<evidence type="ECO:0000256" key="5">
    <source>
        <dbReference type="ARBA" id="ARBA00019371"/>
    </source>
</evidence>
<keyword evidence="6 10" id="KW-0663">Pyridoxal phosphate</keyword>
<evidence type="ECO:0000313" key="13">
    <source>
        <dbReference type="EMBL" id="SUP44051.1"/>
    </source>
</evidence>
<evidence type="ECO:0000256" key="2">
    <source>
        <dbReference type="ARBA" id="ARBA00004962"/>
    </source>
</evidence>
<comment type="pathway">
    <text evidence="2">Amino-acid biosynthesis; L-cysteine biosynthesis; L-cysteine from L-serine: step 2/2.</text>
</comment>
<accession>A0A380NM83</accession>
<organism evidence="13 14">
    <name type="scientific">Veillonella criceti</name>
    <dbReference type="NCBI Taxonomy" id="103891"/>
    <lineage>
        <taxon>Bacteria</taxon>
        <taxon>Bacillati</taxon>
        <taxon>Bacillota</taxon>
        <taxon>Negativicutes</taxon>
        <taxon>Veillonellales</taxon>
        <taxon>Veillonellaceae</taxon>
        <taxon>Veillonella</taxon>
    </lineage>
</organism>
<keyword evidence="14" id="KW-1185">Reference proteome</keyword>
<dbReference type="GO" id="GO:0006535">
    <property type="term" value="P:cysteine biosynthetic process from serine"/>
    <property type="evidence" value="ECO:0007669"/>
    <property type="project" value="InterPro"/>
</dbReference>
<dbReference type="OrthoDB" id="9808024at2"/>
<comment type="catalytic activity">
    <reaction evidence="9">
        <text>O-acetyl-L-serine + hydrogen sulfide = L-cysteine + acetate</text>
        <dbReference type="Rhea" id="RHEA:14829"/>
        <dbReference type="ChEBI" id="CHEBI:29919"/>
        <dbReference type="ChEBI" id="CHEBI:30089"/>
        <dbReference type="ChEBI" id="CHEBI:35235"/>
        <dbReference type="ChEBI" id="CHEBI:58340"/>
        <dbReference type="EC" id="2.5.1.47"/>
    </reaction>
</comment>
<dbReference type="EC" id="2.5.1.47" evidence="4"/>
<dbReference type="CDD" id="cd01561">
    <property type="entry name" value="CBS_like"/>
    <property type="match status" value="1"/>
</dbReference>
<dbReference type="AlphaFoldDB" id="A0A380NM83"/>
<dbReference type="SUPFAM" id="SSF53686">
    <property type="entry name" value="Tryptophan synthase beta subunit-like PLP-dependent enzymes"/>
    <property type="match status" value="1"/>
</dbReference>
<comment type="cofactor">
    <cofactor evidence="1 10">
        <name>pyridoxal 5'-phosphate</name>
        <dbReference type="ChEBI" id="CHEBI:597326"/>
    </cofactor>
</comment>
<evidence type="ECO:0000313" key="14">
    <source>
        <dbReference type="Proteomes" id="UP000255367"/>
    </source>
</evidence>
<dbReference type="PANTHER" id="PTHR10314">
    <property type="entry name" value="CYSTATHIONINE BETA-SYNTHASE"/>
    <property type="match status" value="1"/>
</dbReference>
<keyword evidence="13" id="KW-0808">Transferase</keyword>
<proteinExistence type="inferred from homology"/>
<feature type="modified residue" description="N6-(pyridoxal phosphate)lysine" evidence="11">
    <location>
        <position position="40"/>
    </location>
</feature>
<dbReference type="FunFam" id="3.40.50.1100:FF:000003">
    <property type="entry name" value="Cystathionine beta-synthase"/>
    <property type="match status" value="1"/>
</dbReference>
<feature type="binding site" evidence="10">
    <location>
        <position position="261"/>
    </location>
    <ligand>
        <name>pyridoxal 5'-phosphate</name>
        <dbReference type="ChEBI" id="CHEBI:597326"/>
    </ligand>
</feature>
<feature type="binding site" evidence="10">
    <location>
        <position position="70"/>
    </location>
    <ligand>
        <name>pyridoxal 5'-phosphate</name>
        <dbReference type="ChEBI" id="CHEBI:597326"/>
    </ligand>
</feature>
<dbReference type="InterPro" id="IPR050214">
    <property type="entry name" value="Cys_Synth/Cystath_Beta-Synth"/>
</dbReference>
<dbReference type="FunFam" id="3.40.50.1100:FF:000118">
    <property type="entry name" value="Related to CYS4-cystathionine beta-synthase"/>
    <property type="match status" value="1"/>
</dbReference>
<evidence type="ECO:0000256" key="1">
    <source>
        <dbReference type="ARBA" id="ARBA00001933"/>
    </source>
</evidence>
<dbReference type="Pfam" id="PF00291">
    <property type="entry name" value="PALP"/>
    <property type="match status" value="1"/>
</dbReference>
<dbReference type="InterPro" id="IPR036052">
    <property type="entry name" value="TrpB-like_PALP_sf"/>
</dbReference>
<dbReference type="EMBL" id="UHIO01000001">
    <property type="protein sequence ID" value="SUP44051.1"/>
    <property type="molecule type" value="Genomic_DNA"/>
</dbReference>
<evidence type="ECO:0000256" key="3">
    <source>
        <dbReference type="ARBA" id="ARBA00007103"/>
    </source>
</evidence>
<evidence type="ECO:0000256" key="7">
    <source>
        <dbReference type="ARBA" id="ARBA00030296"/>
    </source>
</evidence>
<sequence length="306" mass="31845">MSIKPVNDTLQLIGNTPVYQIGDSNVFVKLEKYNAGGSVKDRAVYGMLRDTQAKGLIKPDTILVEATSGNTGIALAMLGAVLGIKVVILMPESMSKERRELVKAYGAQLILTPKATGMKGALAKAQEILDANPSAVTLGQFVNPANPGIHYETTATEIIEQVPNVGIVVAGVGTGGTFTGVARKLKEHNANVKAVAVEPAGSPMISEGKGGAHKIQGIGAGFIPENFDQALMDEVVTVTDDDAIAQVQTFMRESGISIGISAGAAIKAAKDLAAKNPGVPVVAIAPDGVEKYLSMLEFDDVEHVKA</sequence>
<feature type="domain" description="Tryptophan synthase beta chain-like PALP" evidence="12">
    <location>
        <begin position="11"/>
        <end position="286"/>
    </location>
</feature>
<dbReference type="GO" id="GO:0004124">
    <property type="term" value="F:cysteine synthase activity"/>
    <property type="evidence" value="ECO:0007669"/>
    <property type="project" value="UniProtKB-EC"/>
</dbReference>
<evidence type="ECO:0000256" key="10">
    <source>
        <dbReference type="PIRSR" id="PIRSR605856-50"/>
    </source>
</evidence>
<feature type="binding site" evidence="10">
    <location>
        <begin position="173"/>
        <end position="177"/>
    </location>
    <ligand>
        <name>pyridoxal 5'-phosphate</name>
        <dbReference type="ChEBI" id="CHEBI:597326"/>
    </ligand>
</feature>
<evidence type="ECO:0000256" key="9">
    <source>
        <dbReference type="ARBA" id="ARBA00047931"/>
    </source>
</evidence>
<evidence type="ECO:0000256" key="8">
    <source>
        <dbReference type="ARBA" id="ARBA00033075"/>
    </source>
</evidence>
<evidence type="ECO:0000256" key="6">
    <source>
        <dbReference type="ARBA" id="ARBA00022898"/>
    </source>
</evidence>
<dbReference type="InterPro" id="IPR001926">
    <property type="entry name" value="TrpB-like_PALP"/>
</dbReference>
<evidence type="ECO:0000256" key="4">
    <source>
        <dbReference type="ARBA" id="ARBA00012681"/>
    </source>
</evidence>
<evidence type="ECO:0000259" key="12">
    <source>
        <dbReference type="Pfam" id="PF00291"/>
    </source>
</evidence>
<comment type="similarity">
    <text evidence="3">Belongs to the cysteine synthase/cystathionine beta-synthase family.</text>
</comment>
<gene>
    <name evidence="13" type="primary">cysK1</name>
    <name evidence="13" type="ORF">NCTC12020_01479</name>
</gene>
<dbReference type="Gene3D" id="3.40.50.1100">
    <property type="match status" value="2"/>
</dbReference>
<reference evidence="13 14" key="1">
    <citation type="submission" date="2018-06" db="EMBL/GenBank/DDBJ databases">
        <authorList>
            <consortium name="Pathogen Informatics"/>
            <person name="Doyle S."/>
        </authorList>
    </citation>
    <scope>NUCLEOTIDE SEQUENCE [LARGE SCALE GENOMIC DNA]</scope>
    <source>
        <strain evidence="13 14">NCTC12020</strain>
    </source>
</reference>
<protein>
    <recommendedName>
        <fullName evidence="5">Cysteine synthase</fullName>
        <ecNumber evidence="4">2.5.1.47</ecNumber>
    </recommendedName>
    <alternativeName>
        <fullName evidence="7">O-acetylserine (thiol)-lyase</fullName>
    </alternativeName>
    <alternativeName>
        <fullName evidence="8">O-acetylserine sulfhydrylase</fullName>
    </alternativeName>
</protein>
<name>A0A380NM83_9FIRM</name>